<gene>
    <name evidence="1" type="ORF">L2Y54_21445</name>
</gene>
<dbReference type="EMBL" id="CP091245">
    <property type="protein sequence ID" value="UJS26682.1"/>
    <property type="molecule type" value="Genomic_DNA"/>
</dbReference>
<geneLocation type="plasmid" evidence="1 2">
    <name>pThCT3_1</name>
</geneLocation>
<keyword evidence="1" id="KW-0614">Plasmid</keyword>
<reference evidence="1" key="1">
    <citation type="journal article" date="2022" name="Microorganisms">
        <title>Two New Species of Filamentous Sulfur Bacteria of the Genus Thiothrix, Thiothrix winogradskyi sp. nov. and 'Candidatus Thiothrix sulfatifontis' sp. nov.</title>
        <authorList>
            <person name="Ravin N.V."/>
            <person name="Rossetti S."/>
            <person name="Beletsky A.V."/>
            <person name="Kadnikov V.V."/>
            <person name="Rudenko T.S."/>
            <person name="Smolyakov D.D."/>
            <person name="Moskvitina M.I."/>
            <person name="Gureeva M.V."/>
            <person name="Mardanov A.V."/>
            <person name="Grabovich M.Y."/>
        </authorList>
    </citation>
    <scope>NUCLEOTIDE SEQUENCE</scope>
    <source>
        <strain evidence="1">CT3</strain>
    </source>
</reference>
<sequence>MKKNSVIYNGVSVSEDWPQKINESQLIKIFTFNEKIASRIPYGDESFISDDDDSPCSDCAVLKKQFHVIGCDTEVCPFCQNQVISCDCKIKELGRV</sequence>
<dbReference type="RefSeq" id="WP_236502116.1">
    <property type="nucleotide sequence ID" value="NZ_CP091245.1"/>
</dbReference>
<accession>A0ABY3T6C4</accession>
<evidence type="ECO:0000313" key="2">
    <source>
        <dbReference type="Proteomes" id="UP001054801"/>
    </source>
</evidence>
<organism evidence="1 2">
    <name type="scientific">Thiothrix winogradskyi</name>
    <dbReference type="NCBI Taxonomy" id="96472"/>
    <lineage>
        <taxon>Bacteria</taxon>
        <taxon>Pseudomonadati</taxon>
        <taxon>Pseudomonadota</taxon>
        <taxon>Gammaproteobacteria</taxon>
        <taxon>Thiotrichales</taxon>
        <taxon>Thiotrichaceae</taxon>
        <taxon>Thiothrix</taxon>
    </lineage>
</organism>
<keyword evidence="2" id="KW-1185">Reference proteome</keyword>
<name>A0ABY3T6C4_9GAMM</name>
<dbReference type="Proteomes" id="UP001054801">
    <property type="component" value="Plasmid pThCT3_1"/>
</dbReference>
<proteinExistence type="predicted"/>
<protein>
    <submittedName>
        <fullName evidence="1">Uncharacterized protein</fullName>
    </submittedName>
</protein>
<evidence type="ECO:0000313" key="1">
    <source>
        <dbReference type="EMBL" id="UJS26682.1"/>
    </source>
</evidence>